<proteinExistence type="predicted"/>
<sequence length="51" mass="5786">MKKPNLAVYMALAVVVIGLIFQFMEMGVFSENQIPAITKYNQLFFWSGVSI</sequence>
<evidence type="ECO:0000256" key="1">
    <source>
        <dbReference type="SAM" id="Phobius"/>
    </source>
</evidence>
<organism evidence="2">
    <name type="scientific">marine sediment metagenome</name>
    <dbReference type="NCBI Taxonomy" id="412755"/>
    <lineage>
        <taxon>unclassified sequences</taxon>
        <taxon>metagenomes</taxon>
        <taxon>ecological metagenomes</taxon>
    </lineage>
</organism>
<comment type="caution">
    <text evidence="2">The sequence shown here is derived from an EMBL/GenBank/DDBJ whole genome shotgun (WGS) entry which is preliminary data.</text>
</comment>
<protein>
    <submittedName>
        <fullName evidence="2">Uncharacterized protein</fullName>
    </submittedName>
</protein>
<evidence type="ECO:0000313" key="2">
    <source>
        <dbReference type="EMBL" id="KKO04834.1"/>
    </source>
</evidence>
<keyword evidence="1" id="KW-0472">Membrane</keyword>
<name>A0A0F9YJW2_9ZZZZ</name>
<accession>A0A0F9YJW2</accession>
<dbReference type="EMBL" id="LAZR01000021">
    <property type="protein sequence ID" value="KKO04834.1"/>
    <property type="molecule type" value="Genomic_DNA"/>
</dbReference>
<keyword evidence="1" id="KW-1133">Transmembrane helix</keyword>
<feature type="transmembrane region" description="Helical" evidence="1">
    <location>
        <begin position="6"/>
        <end position="24"/>
    </location>
</feature>
<reference evidence="2" key="1">
    <citation type="journal article" date="2015" name="Nature">
        <title>Complex archaea that bridge the gap between prokaryotes and eukaryotes.</title>
        <authorList>
            <person name="Spang A."/>
            <person name="Saw J.H."/>
            <person name="Jorgensen S.L."/>
            <person name="Zaremba-Niedzwiedzka K."/>
            <person name="Martijn J."/>
            <person name="Lind A.E."/>
            <person name="van Eijk R."/>
            <person name="Schleper C."/>
            <person name="Guy L."/>
            <person name="Ettema T.J."/>
        </authorList>
    </citation>
    <scope>NUCLEOTIDE SEQUENCE</scope>
</reference>
<dbReference type="AlphaFoldDB" id="A0A0F9YJW2"/>
<gene>
    <name evidence="2" type="ORF">LCGC14_0081460</name>
</gene>
<keyword evidence="1" id="KW-0812">Transmembrane</keyword>